<evidence type="ECO:0008006" key="2">
    <source>
        <dbReference type="Google" id="ProtNLM"/>
    </source>
</evidence>
<evidence type="ECO:0000313" key="1">
    <source>
        <dbReference type="EMBL" id="GAH15591.1"/>
    </source>
</evidence>
<gene>
    <name evidence="1" type="ORF">S01H4_56689</name>
</gene>
<dbReference type="InterPro" id="IPR013320">
    <property type="entry name" value="ConA-like_dom_sf"/>
</dbReference>
<dbReference type="SUPFAM" id="SSF49265">
    <property type="entry name" value="Fibronectin type III"/>
    <property type="match status" value="1"/>
</dbReference>
<dbReference type="InterPro" id="IPR036116">
    <property type="entry name" value="FN3_sf"/>
</dbReference>
<accession>X1D4C5</accession>
<sequence length="239" mass="25539">GRWSGVTYVAGGNVVCESDAAPTTNWESVVFTRDGILNEIFVDGAVQADTENLGGAIDSTSLFHIGQHNSGAVRFDGKLDEIRFSDSARNDAWVKASYYSGADDLLTWGTEETAPVGAPTVVSFAATSVEETTATVSGNVTAVNDGNIKQRGFVWGTTCNATMPANTEPPPASYDFFWVESDNWTTGVFTHNLTGLTPGECYCWRATANNTLGLWGYSAEDVFHTKPQAPTNLVCTPSV</sequence>
<organism evidence="1">
    <name type="scientific">marine sediment metagenome</name>
    <dbReference type="NCBI Taxonomy" id="412755"/>
    <lineage>
        <taxon>unclassified sequences</taxon>
        <taxon>metagenomes</taxon>
        <taxon>ecological metagenomes</taxon>
    </lineage>
</organism>
<comment type="caution">
    <text evidence="1">The sequence shown here is derived from an EMBL/GenBank/DDBJ whole genome shotgun (WGS) entry which is preliminary data.</text>
</comment>
<feature type="non-terminal residue" evidence="1">
    <location>
        <position position="1"/>
    </location>
</feature>
<dbReference type="Gene3D" id="2.60.120.200">
    <property type="match status" value="1"/>
</dbReference>
<dbReference type="SUPFAM" id="SSF49899">
    <property type="entry name" value="Concanavalin A-like lectins/glucanases"/>
    <property type="match status" value="1"/>
</dbReference>
<dbReference type="EMBL" id="BART01032874">
    <property type="protein sequence ID" value="GAH15591.1"/>
    <property type="molecule type" value="Genomic_DNA"/>
</dbReference>
<feature type="non-terminal residue" evidence="1">
    <location>
        <position position="239"/>
    </location>
</feature>
<protein>
    <recommendedName>
        <fullName evidence="2">Fibronectin type-III domain-containing protein</fullName>
    </recommendedName>
</protein>
<proteinExistence type="predicted"/>
<reference evidence="1" key="1">
    <citation type="journal article" date="2014" name="Front. Microbiol.">
        <title>High frequency of phylogenetically diverse reductive dehalogenase-homologous genes in deep subseafloor sedimentary metagenomes.</title>
        <authorList>
            <person name="Kawai M."/>
            <person name="Futagami T."/>
            <person name="Toyoda A."/>
            <person name="Takaki Y."/>
            <person name="Nishi S."/>
            <person name="Hori S."/>
            <person name="Arai W."/>
            <person name="Tsubouchi T."/>
            <person name="Morono Y."/>
            <person name="Uchiyama I."/>
            <person name="Ito T."/>
            <person name="Fujiyama A."/>
            <person name="Inagaki F."/>
            <person name="Takami H."/>
        </authorList>
    </citation>
    <scope>NUCLEOTIDE SEQUENCE</scope>
    <source>
        <strain evidence="1">Expedition CK06-06</strain>
    </source>
</reference>
<name>X1D4C5_9ZZZZ</name>
<dbReference type="Pfam" id="PF13385">
    <property type="entry name" value="Laminin_G_3"/>
    <property type="match status" value="1"/>
</dbReference>
<dbReference type="AlphaFoldDB" id="X1D4C5"/>